<evidence type="ECO:0000313" key="1">
    <source>
        <dbReference type="EMBL" id="KHN98968.1"/>
    </source>
</evidence>
<dbReference type="HOGENOM" id="CLU_1230187_0_0_1"/>
<gene>
    <name evidence="1" type="ORF">MAM_03430</name>
</gene>
<organism evidence="1 2">
    <name type="scientific">Metarhizium album (strain ARSEF 1941)</name>
    <dbReference type="NCBI Taxonomy" id="1081103"/>
    <lineage>
        <taxon>Eukaryota</taxon>
        <taxon>Fungi</taxon>
        <taxon>Dikarya</taxon>
        <taxon>Ascomycota</taxon>
        <taxon>Pezizomycotina</taxon>
        <taxon>Sordariomycetes</taxon>
        <taxon>Hypocreomycetidae</taxon>
        <taxon>Hypocreales</taxon>
        <taxon>Clavicipitaceae</taxon>
        <taxon>Metarhizium</taxon>
    </lineage>
</organism>
<dbReference type="EMBL" id="AZHE01000006">
    <property type="protein sequence ID" value="KHN98968.1"/>
    <property type="molecule type" value="Genomic_DNA"/>
</dbReference>
<dbReference type="Proteomes" id="UP000030816">
    <property type="component" value="Unassembled WGS sequence"/>
</dbReference>
<proteinExistence type="predicted"/>
<dbReference type="OrthoDB" id="4895274at2759"/>
<protein>
    <submittedName>
        <fullName evidence="1">Uncharacterized protein</fullName>
    </submittedName>
</protein>
<dbReference type="RefSeq" id="XP_040680034.1">
    <property type="nucleotide sequence ID" value="XM_040822229.1"/>
</dbReference>
<sequence>MDDPFRDHDRNPSSLRMEIEDRIRTRLHGFYFAASDTILGSKHNDKALLQELCPDDSGNNITSDVINYILRTLVACGRQWHMLDALDPLRFWKSVTSMGEKNSNVRIGPMYTRNLITALVRARQRYILRQGAIYPNFRVEDDLKPGSDTAAQALLERIMGLGDPTQFSGDIFMNPLCSDLEKRDLLKHAVQYGPVKQISSKRKAWRHHVAKNSPCEADNYTNPTS</sequence>
<dbReference type="GeneID" id="63737885"/>
<accession>A0A0B2WY34</accession>
<comment type="caution">
    <text evidence="1">The sequence shown here is derived from an EMBL/GenBank/DDBJ whole genome shotgun (WGS) entry which is preliminary data.</text>
</comment>
<reference evidence="1 2" key="1">
    <citation type="journal article" date="2014" name="Proc. Natl. Acad. Sci. U.S.A.">
        <title>Trajectory and genomic determinants of fungal-pathogen speciation and host adaptation.</title>
        <authorList>
            <person name="Hu X."/>
            <person name="Xiao G."/>
            <person name="Zheng P."/>
            <person name="Shang Y."/>
            <person name="Su Y."/>
            <person name="Zhang X."/>
            <person name="Liu X."/>
            <person name="Zhan S."/>
            <person name="St Leger R.J."/>
            <person name="Wang C."/>
        </authorList>
    </citation>
    <scope>NUCLEOTIDE SEQUENCE [LARGE SCALE GENOMIC DNA]</scope>
    <source>
        <strain evidence="1 2">ARSEF 1941</strain>
    </source>
</reference>
<name>A0A0B2WY34_METAS</name>
<dbReference type="AlphaFoldDB" id="A0A0B2WY34"/>
<keyword evidence="2" id="KW-1185">Reference proteome</keyword>
<evidence type="ECO:0000313" key="2">
    <source>
        <dbReference type="Proteomes" id="UP000030816"/>
    </source>
</evidence>